<evidence type="ECO:0000313" key="1">
    <source>
        <dbReference type="EMBL" id="KAK9928818.1"/>
    </source>
</evidence>
<keyword evidence="2" id="KW-1185">Reference proteome</keyword>
<proteinExistence type="predicted"/>
<accession>A0AAW1WXU6</accession>
<gene>
    <name evidence="1" type="ORF">M0R45_025938</name>
</gene>
<dbReference type="AlphaFoldDB" id="A0AAW1WXU6"/>
<evidence type="ECO:0000313" key="2">
    <source>
        <dbReference type="Proteomes" id="UP001457282"/>
    </source>
</evidence>
<comment type="caution">
    <text evidence="1">The sequence shown here is derived from an EMBL/GenBank/DDBJ whole genome shotgun (WGS) entry which is preliminary data.</text>
</comment>
<name>A0AAW1WXU6_RUBAR</name>
<protein>
    <submittedName>
        <fullName evidence="1">Uncharacterized protein</fullName>
    </submittedName>
</protein>
<dbReference type="Proteomes" id="UP001457282">
    <property type="component" value="Unassembled WGS sequence"/>
</dbReference>
<sequence>MAAASWLRQGEAWLGCADSRRRRSLQRLPRLVERWNADGVIGGVGSDSVWIVASINNSVGCCDVVEQTAVKLAWAGGLEWCRDGLMMVR</sequence>
<reference evidence="1 2" key="1">
    <citation type="journal article" date="2023" name="G3 (Bethesda)">
        <title>A chromosome-length genome assembly and annotation of blackberry (Rubus argutus, cv. 'Hillquist').</title>
        <authorList>
            <person name="Bruna T."/>
            <person name="Aryal R."/>
            <person name="Dudchenko O."/>
            <person name="Sargent D.J."/>
            <person name="Mead D."/>
            <person name="Buti M."/>
            <person name="Cavallini A."/>
            <person name="Hytonen T."/>
            <person name="Andres J."/>
            <person name="Pham M."/>
            <person name="Weisz D."/>
            <person name="Mascagni F."/>
            <person name="Usai G."/>
            <person name="Natali L."/>
            <person name="Bassil N."/>
            <person name="Fernandez G.E."/>
            <person name="Lomsadze A."/>
            <person name="Armour M."/>
            <person name="Olukolu B."/>
            <person name="Poorten T."/>
            <person name="Britton C."/>
            <person name="Davik J."/>
            <person name="Ashrafi H."/>
            <person name="Aiden E.L."/>
            <person name="Borodovsky M."/>
            <person name="Worthington M."/>
        </authorList>
    </citation>
    <scope>NUCLEOTIDE SEQUENCE [LARGE SCALE GENOMIC DNA]</scope>
    <source>
        <strain evidence="1">PI 553951</strain>
    </source>
</reference>
<organism evidence="1 2">
    <name type="scientific">Rubus argutus</name>
    <name type="common">Southern blackberry</name>
    <dbReference type="NCBI Taxonomy" id="59490"/>
    <lineage>
        <taxon>Eukaryota</taxon>
        <taxon>Viridiplantae</taxon>
        <taxon>Streptophyta</taxon>
        <taxon>Embryophyta</taxon>
        <taxon>Tracheophyta</taxon>
        <taxon>Spermatophyta</taxon>
        <taxon>Magnoliopsida</taxon>
        <taxon>eudicotyledons</taxon>
        <taxon>Gunneridae</taxon>
        <taxon>Pentapetalae</taxon>
        <taxon>rosids</taxon>
        <taxon>fabids</taxon>
        <taxon>Rosales</taxon>
        <taxon>Rosaceae</taxon>
        <taxon>Rosoideae</taxon>
        <taxon>Rosoideae incertae sedis</taxon>
        <taxon>Rubus</taxon>
    </lineage>
</organism>
<dbReference type="EMBL" id="JBEDUW010000005">
    <property type="protein sequence ID" value="KAK9928818.1"/>
    <property type="molecule type" value="Genomic_DNA"/>
</dbReference>